<evidence type="ECO:0000259" key="6">
    <source>
        <dbReference type="Pfam" id="PF04055"/>
    </source>
</evidence>
<dbReference type="SUPFAM" id="SSF102114">
    <property type="entry name" value="Radical SAM enzymes"/>
    <property type="match status" value="1"/>
</dbReference>
<accession>A0A9X3EYW3</accession>
<evidence type="ECO:0000256" key="5">
    <source>
        <dbReference type="ARBA" id="ARBA00023014"/>
    </source>
</evidence>
<proteinExistence type="predicted"/>
<evidence type="ECO:0000256" key="4">
    <source>
        <dbReference type="ARBA" id="ARBA00023004"/>
    </source>
</evidence>
<dbReference type="CDD" id="cd01335">
    <property type="entry name" value="Radical_SAM"/>
    <property type="match status" value="1"/>
</dbReference>
<name>A0A9X3EYW3_9BACT</name>
<keyword evidence="4" id="KW-0408">Iron</keyword>
<comment type="cofactor">
    <cofactor evidence="1">
        <name>[4Fe-4S] cluster</name>
        <dbReference type="ChEBI" id="CHEBI:49883"/>
    </cofactor>
</comment>
<keyword evidence="8" id="KW-1185">Reference proteome</keyword>
<dbReference type="InterPro" id="IPR007197">
    <property type="entry name" value="rSAM"/>
</dbReference>
<evidence type="ECO:0000256" key="2">
    <source>
        <dbReference type="ARBA" id="ARBA00022691"/>
    </source>
</evidence>
<gene>
    <name evidence="7" type="ORF">OV079_22135</name>
</gene>
<dbReference type="GO" id="GO:0003824">
    <property type="term" value="F:catalytic activity"/>
    <property type="evidence" value="ECO:0007669"/>
    <property type="project" value="InterPro"/>
</dbReference>
<feature type="domain" description="Radical SAM core" evidence="6">
    <location>
        <begin position="41"/>
        <end position="98"/>
    </location>
</feature>
<evidence type="ECO:0000256" key="3">
    <source>
        <dbReference type="ARBA" id="ARBA00022723"/>
    </source>
</evidence>
<dbReference type="InterPro" id="IPR050377">
    <property type="entry name" value="Radical_SAM_PqqE_MftC-like"/>
</dbReference>
<dbReference type="SFLD" id="SFLDS00029">
    <property type="entry name" value="Radical_SAM"/>
    <property type="match status" value="1"/>
</dbReference>
<dbReference type="InterPro" id="IPR058240">
    <property type="entry name" value="rSAM_sf"/>
</dbReference>
<dbReference type="InterPro" id="IPR013785">
    <property type="entry name" value="Aldolase_TIM"/>
</dbReference>
<keyword evidence="5" id="KW-0411">Iron-sulfur</keyword>
<dbReference type="GO" id="GO:0051536">
    <property type="term" value="F:iron-sulfur cluster binding"/>
    <property type="evidence" value="ECO:0007669"/>
    <property type="project" value="UniProtKB-KW"/>
</dbReference>
<organism evidence="7 8">
    <name type="scientific">Nannocystis pusilla</name>
    <dbReference type="NCBI Taxonomy" id="889268"/>
    <lineage>
        <taxon>Bacteria</taxon>
        <taxon>Pseudomonadati</taxon>
        <taxon>Myxococcota</taxon>
        <taxon>Polyangia</taxon>
        <taxon>Nannocystales</taxon>
        <taxon>Nannocystaceae</taxon>
        <taxon>Nannocystis</taxon>
    </lineage>
</organism>
<dbReference type="Pfam" id="PF04055">
    <property type="entry name" value="Radical_SAM"/>
    <property type="match status" value="1"/>
</dbReference>
<dbReference type="PANTHER" id="PTHR11228">
    <property type="entry name" value="RADICAL SAM DOMAIN PROTEIN"/>
    <property type="match status" value="1"/>
</dbReference>
<dbReference type="EMBL" id="JAPNKE010000002">
    <property type="protein sequence ID" value="MCY1008208.1"/>
    <property type="molecule type" value="Genomic_DNA"/>
</dbReference>
<keyword evidence="3" id="KW-0479">Metal-binding</keyword>
<keyword evidence="2" id="KW-0949">S-adenosyl-L-methionine</keyword>
<dbReference type="AlphaFoldDB" id="A0A9X3EYW3"/>
<dbReference type="PANTHER" id="PTHR11228:SF7">
    <property type="entry name" value="PQQA PEPTIDE CYCLASE"/>
    <property type="match status" value="1"/>
</dbReference>
<dbReference type="Gene3D" id="3.20.20.70">
    <property type="entry name" value="Aldolase class I"/>
    <property type="match status" value="1"/>
</dbReference>
<evidence type="ECO:0000256" key="1">
    <source>
        <dbReference type="ARBA" id="ARBA00001966"/>
    </source>
</evidence>
<evidence type="ECO:0000313" key="7">
    <source>
        <dbReference type="EMBL" id="MCY1008208.1"/>
    </source>
</evidence>
<dbReference type="RefSeq" id="WP_267770848.1">
    <property type="nucleotide sequence ID" value="NZ_JAPNKE010000002.1"/>
</dbReference>
<comment type="caution">
    <text evidence="7">The sequence shown here is derived from an EMBL/GenBank/DDBJ whole genome shotgun (WGS) entry which is preliminary data.</text>
</comment>
<dbReference type="GO" id="GO:0046872">
    <property type="term" value="F:metal ion binding"/>
    <property type="evidence" value="ECO:0007669"/>
    <property type="project" value="UniProtKB-KW"/>
</dbReference>
<dbReference type="Proteomes" id="UP001150924">
    <property type="component" value="Unassembled WGS sequence"/>
</dbReference>
<protein>
    <submittedName>
        <fullName evidence="7">Radical SAM protein</fullName>
    </submittedName>
</protein>
<reference evidence="7" key="1">
    <citation type="submission" date="2022-11" db="EMBL/GenBank/DDBJ databases">
        <title>Minimal conservation of predation-associated metabolite biosynthetic gene clusters underscores biosynthetic potential of Myxococcota including descriptions for ten novel species: Archangium lansinium sp. nov., Myxococcus landrumus sp. nov., Nannocystis bai.</title>
        <authorList>
            <person name="Ahearne A."/>
            <person name="Stevens C."/>
            <person name="Phillips K."/>
        </authorList>
    </citation>
    <scope>NUCLEOTIDE SEQUENCE</scope>
    <source>
        <strain evidence="7">Na p29</strain>
    </source>
</reference>
<sequence length="109" mass="11630">MKLREARRRLPVVESLPPGRGRRVLPPPRGAVQRPALAVWEFTRACDQRCKACGPRAGVARPDELTTEEALRLVDELAELGVGEVALIGGEAYLRADVLGSSDASASAG</sequence>
<evidence type="ECO:0000313" key="8">
    <source>
        <dbReference type="Proteomes" id="UP001150924"/>
    </source>
</evidence>